<dbReference type="SUPFAM" id="SSF51735">
    <property type="entry name" value="NAD(P)-binding Rossmann-fold domains"/>
    <property type="match status" value="1"/>
</dbReference>
<dbReference type="InterPro" id="IPR036291">
    <property type="entry name" value="NAD(P)-bd_dom_sf"/>
</dbReference>
<evidence type="ECO:0000256" key="2">
    <source>
        <dbReference type="ARBA" id="ARBA00023002"/>
    </source>
</evidence>
<dbReference type="OrthoDB" id="1669814at2759"/>
<dbReference type="FunCoup" id="G3WTI1">
    <property type="interactions" value="936"/>
</dbReference>
<dbReference type="KEGG" id="shr:100913554"/>
<dbReference type="OMA" id="FCDPLTM"/>
<name>G3WTI1_SARHA</name>
<dbReference type="InterPro" id="IPR002347">
    <property type="entry name" value="SDR_fam"/>
</dbReference>
<reference evidence="3" key="2">
    <citation type="submission" date="2025-08" db="UniProtKB">
        <authorList>
            <consortium name="Ensembl"/>
        </authorList>
    </citation>
    <scope>IDENTIFICATION</scope>
</reference>
<reference evidence="3 4" key="1">
    <citation type="journal article" date="2011" name="Proc. Natl. Acad. Sci. U.S.A.">
        <title>Genetic diversity and population structure of the endangered marsupial Sarcophilus harrisii (Tasmanian devil).</title>
        <authorList>
            <person name="Miller W."/>
            <person name="Hayes V.M."/>
            <person name="Ratan A."/>
            <person name="Petersen D.C."/>
            <person name="Wittekindt N.E."/>
            <person name="Miller J."/>
            <person name="Walenz B."/>
            <person name="Knight J."/>
            <person name="Qi J."/>
            <person name="Zhao F."/>
            <person name="Wang Q."/>
            <person name="Bedoya-Reina O.C."/>
            <person name="Katiyar N."/>
            <person name="Tomsho L.P."/>
            <person name="Kasson L.M."/>
            <person name="Hardie R.A."/>
            <person name="Woodbridge P."/>
            <person name="Tindall E.A."/>
            <person name="Bertelsen M.F."/>
            <person name="Dixon D."/>
            <person name="Pyecroft S."/>
            <person name="Helgen K.M."/>
            <person name="Lesk A.M."/>
            <person name="Pringle T.H."/>
            <person name="Patterson N."/>
            <person name="Zhang Y."/>
            <person name="Kreiss A."/>
            <person name="Woods G.M."/>
            <person name="Jones M.E."/>
            <person name="Schuster S.C."/>
        </authorList>
    </citation>
    <scope>NUCLEOTIDE SEQUENCE [LARGE SCALE GENOMIC DNA]</scope>
</reference>
<dbReference type="PANTHER" id="PTHR43943">
    <property type="entry name" value="DEHYDROGENASE/REDUCTASE (SDR FAMILY) MEMBER 4"/>
    <property type="match status" value="1"/>
</dbReference>
<sequence>MFRTVVQTQRHMFLPVVPFSVRMRSAETNRKGVLADKVALITGSTEGIGFAIAQRLARDGAHVIVSSRKQQNVDHAVEKLQREGLSASGTVCHVGHEEDCKKLVSMASEKYGFINFLVCVAGVNPLAWSTLGASEEMWDKIMDINVKAPARLVKLALPYMVTLEEKEEQDILAKADPRASAVVFVSSMVAYVPEASLGFYNVSKTALLGLTKTLSLELAPKGIRVNCLAPGIIKTNFSQVLWKDKNFLQNFMKQHGLTRLGNPEECAGVVSFLCSPDSSYITGETIVVSGFSPRL</sequence>
<dbReference type="PROSITE" id="PS00061">
    <property type="entry name" value="ADH_SHORT"/>
    <property type="match status" value="1"/>
</dbReference>
<reference evidence="3" key="3">
    <citation type="submission" date="2025-09" db="UniProtKB">
        <authorList>
            <consortium name="Ensembl"/>
        </authorList>
    </citation>
    <scope>IDENTIFICATION</scope>
</reference>
<dbReference type="PRINTS" id="PR00081">
    <property type="entry name" value="GDHRDH"/>
</dbReference>
<protein>
    <recommendedName>
        <fullName evidence="5">Dehydrogenase/reductase 2</fullName>
    </recommendedName>
</protein>
<evidence type="ECO:0008006" key="5">
    <source>
        <dbReference type="Google" id="ProtNLM"/>
    </source>
</evidence>
<accession>G3WTI1</accession>
<dbReference type="Pfam" id="PF13561">
    <property type="entry name" value="adh_short_C2"/>
    <property type="match status" value="1"/>
</dbReference>
<gene>
    <name evidence="3" type="primary">LOC100913554</name>
</gene>
<keyword evidence="2" id="KW-0560">Oxidoreductase</keyword>
<dbReference type="GeneTree" id="ENSGT00940000162664"/>
<dbReference type="Ensembl" id="ENSSHAT00000018891.2">
    <property type="protein sequence ID" value="ENSSHAP00000018736.1"/>
    <property type="gene ID" value="ENSSHAG00000015907.2"/>
</dbReference>
<dbReference type="GO" id="GO:0004090">
    <property type="term" value="F:carbonyl reductase (NADPH) activity"/>
    <property type="evidence" value="ECO:0007669"/>
    <property type="project" value="TreeGrafter"/>
</dbReference>
<dbReference type="GeneID" id="100913554"/>
<proteinExistence type="inferred from homology"/>
<dbReference type="NCBIfam" id="NF005559">
    <property type="entry name" value="PRK07231.1"/>
    <property type="match status" value="1"/>
</dbReference>
<dbReference type="Proteomes" id="UP000007648">
    <property type="component" value="Unassembled WGS sequence"/>
</dbReference>
<evidence type="ECO:0000313" key="4">
    <source>
        <dbReference type="Proteomes" id="UP000007648"/>
    </source>
</evidence>
<dbReference type="Gene3D" id="3.40.50.720">
    <property type="entry name" value="NAD(P)-binding Rossmann-like Domain"/>
    <property type="match status" value="1"/>
</dbReference>
<keyword evidence="4" id="KW-1185">Reference proteome</keyword>
<dbReference type="RefSeq" id="XP_031810934.1">
    <property type="nucleotide sequence ID" value="XM_031955074.1"/>
</dbReference>
<dbReference type="eggNOG" id="KOG0725">
    <property type="taxonomic scope" value="Eukaryota"/>
</dbReference>
<dbReference type="PANTHER" id="PTHR43943:SF15">
    <property type="entry name" value="DEHYDROGENASE_REDUCTASE MEMBER 2"/>
    <property type="match status" value="1"/>
</dbReference>
<dbReference type="AlphaFoldDB" id="G3WTI1"/>
<comment type="similarity">
    <text evidence="1">Belongs to the short-chain dehydrogenases/reductases (SDR) family.</text>
</comment>
<organism evidence="3 4">
    <name type="scientific">Sarcophilus harrisii</name>
    <name type="common">Tasmanian devil</name>
    <name type="synonym">Sarcophilus laniarius</name>
    <dbReference type="NCBI Taxonomy" id="9305"/>
    <lineage>
        <taxon>Eukaryota</taxon>
        <taxon>Metazoa</taxon>
        <taxon>Chordata</taxon>
        <taxon>Craniata</taxon>
        <taxon>Vertebrata</taxon>
        <taxon>Euteleostomi</taxon>
        <taxon>Mammalia</taxon>
        <taxon>Metatheria</taxon>
        <taxon>Dasyuromorphia</taxon>
        <taxon>Dasyuridae</taxon>
        <taxon>Sarcophilus</taxon>
    </lineage>
</organism>
<evidence type="ECO:0000256" key="1">
    <source>
        <dbReference type="ARBA" id="ARBA00006484"/>
    </source>
</evidence>
<dbReference type="STRING" id="9305.ENSSHAP00000018736"/>
<dbReference type="InterPro" id="IPR020904">
    <property type="entry name" value="Sc_DH/Rdtase_CS"/>
</dbReference>
<dbReference type="FunFam" id="3.40.50.720:FF:000084">
    <property type="entry name" value="Short-chain dehydrogenase reductase"/>
    <property type="match status" value="1"/>
</dbReference>
<evidence type="ECO:0000313" key="3">
    <source>
        <dbReference type="Ensembl" id="ENSSHAP00000018736.1"/>
    </source>
</evidence>
<dbReference type="RefSeq" id="XP_031810932.1">
    <property type="nucleotide sequence ID" value="XM_031955072.1"/>
</dbReference>
<dbReference type="InParanoid" id="G3WTI1"/>